<organism evidence="1 2">
    <name type="scientific">Candidatus Yanofskybacteria bacterium RIFCSPHIGHO2_02_FULL_46_19</name>
    <dbReference type="NCBI Taxonomy" id="1802684"/>
    <lineage>
        <taxon>Bacteria</taxon>
        <taxon>Candidatus Yanofskyibacteriota</taxon>
    </lineage>
</organism>
<evidence type="ECO:0008006" key="3">
    <source>
        <dbReference type="Google" id="ProtNLM"/>
    </source>
</evidence>
<reference evidence="1 2" key="1">
    <citation type="journal article" date="2016" name="Nat. Commun.">
        <title>Thousands of microbial genomes shed light on interconnected biogeochemical processes in an aquifer system.</title>
        <authorList>
            <person name="Anantharaman K."/>
            <person name="Brown C.T."/>
            <person name="Hug L.A."/>
            <person name="Sharon I."/>
            <person name="Castelle C.J."/>
            <person name="Probst A.J."/>
            <person name="Thomas B.C."/>
            <person name="Singh A."/>
            <person name="Wilkins M.J."/>
            <person name="Karaoz U."/>
            <person name="Brodie E.L."/>
            <person name="Williams K.H."/>
            <person name="Hubbard S.S."/>
            <person name="Banfield J.F."/>
        </authorList>
    </citation>
    <scope>NUCLEOTIDE SEQUENCE [LARGE SCALE GENOMIC DNA]</scope>
</reference>
<dbReference type="Proteomes" id="UP000177796">
    <property type="component" value="Unassembled WGS sequence"/>
</dbReference>
<dbReference type="InterPro" id="IPR036116">
    <property type="entry name" value="FN3_sf"/>
</dbReference>
<dbReference type="Gene3D" id="2.60.40.10">
    <property type="entry name" value="Immunoglobulins"/>
    <property type="match status" value="1"/>
</dbReference>
<accession>A0A1F8FTZ2</accession>
<sequence length="612" mass="66226">MSQGDGIIIYGQSGNTTPQWRTYAGGANTFGNALGTVAGTQPVIVQTRTSPTKQEAIVAYQDDSGNLKVMCYDGNSWYNEWSVNIAPGGNQRERRFDVSYETQSGDAIVVYSKNISATNALAFRTKSGGAGCGSANWSNAIDFPSGSGVTFGTVYWIKMARDARSTSNIAAVAWSDYNSNLGAALWDGSTFTNFKRLELSLEIISSTGDVDSFDLSFESITGDLMVVWGSGGTNGTNGAWYNECVGGTSTCSWNLNRTNISSLLDDATVLDLSSDPTSDRMAFSSIGNANNDLQAAYWNGSSWTGYSNRDTSTEAPQMGMKLTSTGWLTNGANTKWVITYDDAIGAGLSWYTATPGSTPAKQGDFATTPTIDDIRERYEIDNDPFDASKMMFILSDATQSIFAKRLEMDSAGTLAWTDADGTSLGTLNNIPQKGFAFAYWRFIPVANSPPNTPTLIKIPTFPNEETPDTTPVLGNFSATDPDGDAIEYEIQWDEDFNFGSPVTKTSSSFPGDTGWTAATFPSGNPTFYTIQNTIQNPDALTNGQTYWWRVHARDPSGSGTWSSYSEKLSISINTSLTLDRWMQTTGDQFSTDIDIPPSDVEFTAGEVKIKGW</sequence>
<dbReference type="SUPFAM" id="SSF49265">
    <property type="entry name" value="Fibronectin type III"/>
    <property type="match status" value="1"/>
</dbReference>
<name>A0A1F8FTZ2_9BACT</name>
<dbReference type="EMBL" id="MGJY01000024">
    <property type="protein sequence ID" value="OGN15926.1"/>
    <property type="molecule type" value="Genomic_DNA"/>
</dbReference>
<dbReference type="InterPro" id="IPR013783">
    <property type="entry name" value="Ig-like_fold"/>
</dbReference>
<proteinExistence type="predicted"/>
<evidence type="ECO:0000313" key="1">
    <source>
        <dbReference type="EMBL" id="OGN15926.1"/>
    </source>
</evidence>
<protein>
    <recommendedName>
        <fullName evidence="3">Fibronectin type-III domain-containing protein</fullName>
    </recommendedName>
</protein>
<evidence type="ECO:0000313" key="2">
    <source>
        <dbReference type="Proteomes" id="UP000177796"/>
    </source>
</evidence>
<gene>
    <name evidence="1" type="ORF">A3C81_00155</name>
</gene>
<comment type="caution">
    <text evidence="1">The sequence shown here is derived from an EMBL/GenBank/DDBJ whole genome shotgun (WGS) entry which is preliminary data.</text>
</comment>
<dbReference type="AlphaFoldDB" id="A0A1F8FTZ2"/>